<evidence type="ECO:0000256" key="3">
    <source>
        <dbReference type="ARBA" id="ARBA00022777"/>
    </source>
</evidence>
<feature type="domain" description="HipA-like C-terminal" evidence="4">
    <location>
        <begin position="138"/>
        <end position="376"/>
    </location>
</feature>
<dbReference type="Gene3D" id="1.10.1070.20">
    <property type="match status" value="1"/>
</dbReference>
<dbReference type="GO" id="GO:0004674">
    <property type="term" value="F:protein serine/threonine kinase activity"/>
    <property type="evidence" value="ECO:0007669"/>
    <property type="project" value="UniProtKB-EC"/>
</dbReference>
<keyword evidence="7" id="KW-1185">Reference proteome</keyword>
<protein>
    <submittedName>
        <fullName evidence="6">Serine/threonine-protein kinase HipA</fullName>
        <ecNumber evidence="6">2.7.11.1</ecNumber>
    </submittedName>
</protein>
<accession>A0A3S4TAF0</accession>
<dbReference type="KEGG" id="ahw:NCTC11636_01766"/>
<keyword evidence="2 6" id="KW-0808">Transferase</keyword>
<evidence type="ECO:0000313" key="7">
    <source>
        <dbReference type="Proteomes" id="UP000266895"/>
    </source>
</evidence>
<dbReference type="GO" id="GO:0005829">
    <property type="term" value="C:cytosol"/>
    <property type="evidence" value="ECO:0007669"/>
    <property type="project" value="TreeGrafter"/>
</dbReference>
<dbReference type="Pfam" id="PF13657">
    <property type="entry name" value="Couple_hipA"/>
    <property type="match status" value="1"/>
</dbReference>
<dbReference type="NCBIfam" id="TIGR03071">
    <property type="entry name" value="couple_hipA"/>
    <property type="match status" value="1"/>
</dbReference>
<dbReference type="Proteomes" id="UP000266895">
    <property type="component" value="Chromosome"/>
</dbReference>
<proteinExistence type="inferred from homology"/>
<feature type="domain" description="HipA N-terminal subdomain 1" evidence="5">
    <location>
        <begin position="7"/>
        <end position="105"/>
    </location>
</feature>
<dbReference type="EC" id="2.7.11.1" evidence="6"/>
<sequence length="407" mass="45899">MNEVVYAVLLHGEHVGSLQHRGRFTKLVFDADYWDRPHRMVLGRWFEDHPREQPHATNRVPAWFSNLLPEGRLRALIAREQEVSEHREMELLERIGRDLPGAVSVVPDPDQRVEAGFDDALASPERDPASARGPRRASLAGMALKFSMSRQGDRLVVPAHDEDGDWILKTPDQSYPGLPANELAVMSLARRVGIDVPEASLWDRDSVDDLGPGAWPSRETDAYAVRRFDRSPAGRVHIEDFAQVLGRVGAEDGKYRSNVETVLGLAYRGQDHDSLQEAVRRTVFNLLVGNGDAHLKNWSLIYPDGRRARLSPAYDLVCTAAYPELPELLGLPFLGSQRLDEVGREHFERVEHHLGVGREDVRDVLDETVESFRSVWEDHDAPDRVRRWVDAHLESTTARLTRPAAAP</sequence>
<evidence type="ECO:0000259" key="4">
    <source>
        <dbReference type="Pfam" id="PF07804"/>
    </source>
</evidence>
<dbReference type="AlphaFoldDB" id="A0A3S4TAF0"/>
<keyword evidence="3 6" id="KW-0418">Kinase</keyword>
<dbReference type="EMBL" id="LR134350">
    <property type="protein sequence ID" value="VEG28877.1"/>
    <property type="molecule type" value="Genomic_DNA"/>
</dbReference>
<evidence type="ECO:0000259" key="5">
    <source>
        <dbReference type="Pfam" id="PF13657"/>
    </source>
</evidence>
<dbReference type="Pfam" id="PF07804">
    <property type="entry name" value="HipA_C"/>
    <property type="match status" value="1"/>
</dbReference>
<dbReference type="PANTHER" id="PTHR37419:SF1">
    <property type="entry name" value="SERINE_THREONINE-PROTEIN KINASE TOXIN HIPA"/>
    <property type="match status" value="1"/>
</dbReference>
<dbReference type="RefSeq" id="WP_126382791.1">
    <property type="nucleotide sequence ID" value="NZ_LR134350.1"/>
</dbReference>
<dbReference type="OrthoDB" id="3182374at2"/>
<dbReference type="InterPro" id="IPR052028">
    <property type="entry name" value="HipA_Ser/Thr_kinase"/>
</dbReference>
<dbReference type="PANTHER" id="PTHR37419">
    <property type="entry name" value="SERINE/THREONINE-PROTEIN KINASE TOXIN HIPA"/>
    <property type="match status" value="1"/>
</dbReference>
<reference evidence="6 7" key="1">
    <citation type="submission" date="2018-12" db="EMBL/GenBank/DDBJ databases">
        <authorList>
            <consortium name="Pathogen Informatics"/>
        </authorList>
    </citation>
    <scope>NUCLEOTIDE SEQUENCE [LARGE SCALE GENOMIC DNA]</scope>
    <source>
        <strain evidence="6 7">NCTC11636</strain>
    </source>
</reference>
<organism evidence="6 7">
    <name type="scientific">Actinomyces howellii</name>
    <dbReference type="NCBI Taxonomy" id="52771"/>
    <lineage>
        <taxon>Bacteria</taxon>
        <taxon>Bacillati</taxon>
        <taxon>Actinomycetota</taxon>
        <taxon>Actinomycetes</taxon>
        <taxon>Actinomycetales</taxon>
        <taxon>Actinomycetaceae</taxon>
        <taxon>Actinomyces</taxon>
    </lineage>
</organism>
<evidence type="ECO:0000313" key="6">
    <source>
        <dbReference type="EMBL" id="VEG28877.1"/>
    </source>
</evidence>
<evidence type="ECO:0000256" key="1">
    <source>
        <dbReference type="ARBA" id="ARBA00010164"/>
    </source>
</evidence>
<dbReference type="InterPro" id="IPR017508">
    <property type="entry name" value="HipA_N1"/>
</dbReference>
<gene>
    <name evidence="6" type="primary">hipA</name>
    <name evidence="6" type="ORF">NCTC11636_01766</name>
</gene>
<dbReference type="InterPro" id="IPR012893">
    <property type="entry name" value="HipA-like_C"/>
</dbReference>
<comment type="similarity">
    <text evidence="1">Belongs to the HipA Ser/Thr kinase family.</text>
</comment>
<evidence type="ECO:0000256" key="2">
    <source>
        <dbReference type="ARBA" id="ARBA00022679"/>
    </source>
</evidence>
<name>A0A3S4TAF0_9ACTO</name>